<keyword evidence="3 10" id="KW-0328">Glycosyltransferase</keyword>
<evidence type="ECO:0000256" key="3">
    <source>
        <dbReference type="ARBA" id="ARBA00022676"/>
    </source>
</evidence>
<feature type="transmembrane region" description="Helical" evidence="8">
    <location>
        <begin position="385"/>
        <end position="412"/>
    </location>
</feature>
<evidence type="ECO:0000256" key="7">
    <source>
        <dbReference type="ARBA" id="ARBA00023136"/>
    </source>
</evidence>
<evidence type="ECO:0000259" key="9">
    <source>
        <dbReference type="Pfam" id="PF13231"/>
    </source>
</evidence>
<dbReference type="InterPro" id="IPR038731">
    <property type="entry name" value="RgtA/B/C-like"/>
</dbReference>
<protein>
    <submittedName>
        <fullName evidence="10">Glycosyltransferase family 39 protein</fullName>
        <ecNumber evidence="10">2.4.-.-</ecNumber>
    </submittedName>
</protein>
<keyword evidence="4 10" id="KW-0808">Transferase</keyword>
<feature type="domain" description="Glycosyltransferase RgtA/B/C/D-like" evidence="9">
    <location>
        <begin position="87"/>
        <end position="241"/>
    </location>
</feature>
<feature type="transmembrane region" description="Helical" evidence="8">
    <location>
        <begin position="419"/>
        <end position="440"/>
    </location>
</feature>
<dbReference type="PANTHER" id="PTHR33908">
    <property type="entry name" value="MANNOSYLTRANSFERASE YKCB-RELATED"/>
    <property type="match status" value="1"/>
</dbReference>
<comment type="caution">
    <text evidence="10">The sequence shown here is derived from an EMBL/GenBank/DDBJ whole genome shotgun (WGS) entry which is preliminary data.</text>
</comment>
<evidence type="ECO:0000256" key="6">
    <source>
        <dbReference type="ARBA" id="ARBA00022989"/>
    </source>
</evidence>
<keyword evidence="6 8" id="KW-1133">Transmembrane helix</keyword>
<dbReference type="InterPro" id="IPR050297">
    <property type="entry name" value="LipidA_mod_glycosyltrf_83"/>
</dbReference>
<proteinExistence type="predicted"/>
<keyword evidence="11" id="KW-1185">Reference proteome</keyword>
<comment type="subcellular location">
    <subcellularLocation>
        <location evidence="1">Cell membrane</location>
        <topology evidence="1">Multi-pass membrane protein</topology>
    </subcellularLocation>
</comment>
<feature type="transmembrane region" description="Helical" evidence="8">
    <location>
        <begin position="229"/>
        <end position="246"/>
    </location>
</feature>
<feature type="transmembrane region" description="Helical" evidence="8">
    <location>
        <begin position="446"/>
        <end position="462"/>
    </location>
</feature>
<feature type="transmembrane region" description="Helical" evidence="8">
    <location>
        <begin position="29"/>
        <end position="50"/>
    </location>
</feature>
<keyword evidence="2" id="KW-1003">Cell membrane</keyword>
<evidence type="ECO:0000313" key="11">
    <source>
        <dbReference type="Proteomes" id="UP001596091"/>
    </source>
</evidence>
<evidence type="ECO:0000256" key="4">
    <source>
        <dbReference type="ARBA" id="ARBA00022679"/>
    </source>
</evidence>
<evidence type="ECO:0000256" key="1">
    <source>
        <dbReference type="ARBA" id="ARBA00004651"/>
    </source>
</evidence>
<evidence type="ECO:0000256" key="8">
    <source>
        <dbReference type="SAM" id="Phobius"/>
    </source>
</evidence>
<dbReference type="EC" id="2.4.-.-" evidence="10"/>
<evidence type="ECO:0000256" key="2">
    <source>
        <dbReference type="ARBA" id="ARBA00022475"/>
    </source>
</evidence>
<sequence>MSLIAPSLPSTPKKFSAPQSEKSWTPIRFLIWPLSAALLFRVGLMLAAYFRTGTQVMTQGDSWSYLIPGRNLLLHGSFANNGLPEIDRTPGYPIFAELSGMIVGNVLLTIGVQILLSLISIWLAASITERLFIDCRAAAITAWLLACDPLSITSSVRIMPETLFVFLLLLCLERMISFAADKKLTQLAQAGALLALATFVRPVSYYLVLPFAVVAVACSPQCKGMKWKAPFILLIAFIPFIAAWQLRNYVETGYNGFSSIVEKNLYFYQSAEIRAELDHLSLVEEQKKLGYSDNASYLVAHPEQRAWNRIKQLQFMKSEAVKVLRQHPLMYLRSHFIGVAIVAFSPGSTELLQLINAYPSAGKMPKRLVSDGIKEPLKQLVLRHFTLVTVMCLFSGFTLALYLAACTGLFTARLAPETVWILAGTAIYFLLISGGAQAVARYRLPAIPELCILASGGICILYDKTKRSRRSSSVQVVVSAG</sequence>
<name>A0ABW1EKH5_9BACT</name>
<accession>A0ABW1EKH5</accession>
<dbReference type="EMBL" id="JBHSPH010000010">
    <property type="protein sequence ID" value="MFC5864806.1"/>
    <property type="molecule type" value="Genomic_DNA"/>
</dbReference>
<dbReference type="GO" id="GO:0016757">
    <property type="term" value="F:glycosyltransferase activity"/>
    <property type="evidence" value="ECO:0007669"/>
    <property type="project" value="UniProtKB-KW"/>
</dbReference>
<dbReference type="Proteomes" id="UP001596091">
    <property type="component" value="Unassembled WGS sequence"/>
</dbReference>
<keyword evidence="7 8" id="KW-0472">Membrane</keyword>
<organism evidence="10 11">
    <name type="scientific">Acidicapsa dinghuensis</name>
    <dbReference type="NCBI Taxonomy" id="2218256"/>
    <lineage>
        <taxon>Bacteria</taxon>
        <taxon>Pseudomonadati</taxon>
        <taxon>Acidobacteriota</taxon>
        <taxon>Terriglobia</taxon>
        <taxon>Terriglobales</taxon>
        <taxon>Acidobacteriaceae</taxon>
        <taxon>Acidicapsa</taxon>
    </lineage>
</organism>
<reference evidence="11" key="1">
    <citation type="journal article" date="2019" name="Int. J. Syst. Evol. Microbiol.">
        <title>The Global Catalogue of Microorganisms (GCM) 10K type strain sequencing project: providing services to taxonomists for standard genome sequencing and annotation.</title>
        <authorList>
            <consortium name="The Broad Institute Genomics Platform"/>
            <consortium name="The Broad Institute Genome Sequencing Center for Infectious Disease"/>
            <person name="Wu L."/>
            <person name="Ma J."/>
        </authorList>
    </citation>
    <scope>NUCLEOTIDE SEQUENCE [LARGE SCALE GENOMIC DNA]</scope>
    <source>
        <strain evidence="11">JCM 4087</strain>
    </source>
</reference>
<evidence type="ECO:0000313" key="10">
    <source>
        <dbReference type="EMBL" id="MFC5864806.1"/>
    </source>
</evidence>
<evidence type="ECO:0000256" key="5">
    <source>
        <dbReference type="ARBA" id="ARBA00022692"/>
    </source>
</evidence>
<feature type="transmembrane region" description="Helical" evidence="8">
    <location>
        <begin position="192"/>
        <end position="217"/>
    </location>
</feature>
<feature type="transmembrane region" description="Helical" evidence="8">
    <location>
        <begin position="102"/>
        <end position="125"/>
    </location>
</feature>
<dbReference type="PANTHER" id="PTHR33908:SF11">
    <property type="entry name" value="MEMBRANE PROTEIN"/>
    <property type="match status" value="1"/>
</dbReference>
<dbReference type="RefSeq" id="WP_263332508.1">
    <property type="nucleotide sequence ID" value="NZ_JAGSYH010000001.1"/>
</dbReference>
<keyword evidence="5 8" id="KW-0812">Transmembrane</keyword>
<dbReference type="Pfam" id="PF13231">
    <property type="entry name" value="PMT_2"/>
    <property type="match status" value="1"/>
</dbReference>
<gene>
    <name evidence="10" type="ORF">ACFPT7_21035</name>
</gene>